<reference evidence="2" key="1">
    <citation type="journal article" date="2022" name="bioRxiv">
        <title>Sequencing and chromosome-scale assembly of the giantPleurodeles waltlgenome.</title>
        <authorList>
            <person name="Brown T."/>
            <person name="Elewa A."/>
            <person name="Iarovenko S."/>
            <person name="Subramanian E."/>
            <person name="Araus A.J."/>
            <person name="Petzold A."/>
            <person name="Susuki M."/>
            <person name="Suzuki K.-i.T."/>
            <person name="Hayashi T."/>
            <person name="Toyoda A."/>
            <person name="Oliveira C."/>
            <person name="Osipova E."/>
            <person name="Leigh N.D."/>
            <person name="Simon A."/>
            <person name="Yun M.H."/>
        </authorList>
    </citation>
    <scope>NUCLEOTIDE SEQUENCE</scope>
    <source>
        <strain evidence="2">20211129_DDA</strain>
        <tissue evidence="2">Liver</tissue>
    </source>
</reference>
<accession>A0AAV7UTL5</accession>
<organism evidence="2 3">
    <name type="scientific">Pleurodeles waltl</name>
    <name type="common">Iberian ribbed newt</name>
    <dbReference type="NCBI Taxonomy" id="8319"/>
    <lineage>
        <taxon>Eukaryota</taxon>
        <taxon>Metazoa</taxon>
        <taxon>Chordata</taxon>
        <taxon>Craniata</taxon>
        <taxon>Vertebrata</taxon>
        <taxon>Euteleostomi</taxon>
        <taxon>Amphibia</taxon>
        <taxon>Batrachia</taxon>
        <taxon>Caudata</taxon>
        <taxon>Salamandroidea</taxon>
        <taxon>Salamandridae</taxon>
        <taxon>Pleurodelinae</taxon>
        <taxon>Pleurodeles</taxon>
    </lineage>
</organism>
<evidence type="ECO:0000313" key="3">
    <source>
        <dbReference type="Proteomes" id="UP001066276"/>
    </source>
</evidence>
<dbReference type="Proteomes" id="UP001066276">
    <property type="component" value="Chromosome 2_2"/>
</dbReference>
<keyword evidence="3" id="KW-1185">Reference proteome</keyword>
<feature type="region of interest" description="Disordered" evidence="1">
    <location>
        <begin position="123"/>
        <end position="150"/>
    </location>
</feature>
<feature type="compositionally biased region" description="Basic residues" evidence="1">
    <location>
        <begin position="130"/>
        <end position="142"/>
    </location>
</feature>
<evidence type="ECO:0000256" key="1">
    <source>
        <dbReference type="SAM" id="MobiDB-lite"/>
    </source>
</evidence>
<dbReference type="AlphaFoldDB" id="A0AAV7UTL5"/>
<name>A0AAV7UTL5_PLEWA</name>
<comment type="caution">
    <text evidence="2">The sequence shown here is derived from an EMBL/GenBank/DDBJ whole genome shotgun (WGS) entry which is preliminary data.</text>
</comment>
<evidence type="ECO:0000313" key="2">
    <source>
        <dbReference type="EMBL" id="KAJ1191304.1"/>
    </source>
</evidence>
<protein>
    <submittedName>
        <fullName evidence="2">Uncharacterized protein</fullName>
    </submittedName>
</protein>
<dbReference type="EMBL" id="JANPWB010000004">
    <property type="protein sequence ID" value="KAJ1191304.1"/>
    <property type="molecule type" value="Genomic_DNA"/>
</dbReference>
<sequence length="150" mass="17087">MGRFGVPWHKVDGVMEKRSAAQQKYITKVDTKLAVGSNQGGHNRDVDWKVGDLVRVKFPRVMVKGQSKFSDCRKIIRVGDSAVKLEDGKWWNKNKLSLSSTVKKADVCSDKYVERIGMRSSRTLNSPMNRCRRSTRSVKPPKKLNDYALM</sequence>
<gene>
    <name evidence="2" type="ORF">NDU88_000620</name>
</gene>
<proteinExistence type="predicted"/>